<dbReference type="AlphaFoldDB" id="A0A9N7LVV7"/>
<keyword evidence="3" id="KW-1185">Reference proteome</keyword>
<accession>A0A9N7LVV7</accession>
<evidence type="ECO:0000313" key="3">
    <source>
        <dbReference type="Proteomes" id="UP001058626"/>
    </source>
</evidence>
<feature type="compositionally biased region" description="Low complexity" evidence="1">
    <location>
        <begin position="19"/>
        <end position="42"/>
    </location>
</feature>
<evidence type="ECO:0000313" key="2">
    <source>
        <dbReference type="EMBL" id="BDN84257.1"/>
    </source>
</evidence>
<dbReference type="Proteomes" id="UP001058626">
    <property type="component" value="Chromosome"/>
</dbReference>
<evidence type="ECO:0000256" key="1">
    <source>
        <dbReference type="SAM" id="MobiDB-lite"/>
    </source>
</evidence>
<organism evidence="2 3">
    <name type="scientific">Mycobacterium pseudoshottsii</name>
    <dbReference type="NCBI Taxonomy" id="265949"/>
    <lineage>
        <taxon>Bacteria</taxon>
        <taxon>Bacillati</taxon>
        <taxon>Actinomycetota</taxon>
        <taxon>Actinomycetes</taxon>
        <taxon>Mycobacteriales</taxon>
        <taxon>Mycobacteriaceae</taxon>
        <taxon>Mycobacterium</taxon>
        <taxon>Mycobacterium ulcerans group</taxon>
    </lineage>
</organism>
<reference evidence="2" key="1">
    <citation type="submission" date="2022-06" db="EMBL/GenBank/DDBJ databases">
        <title>Complete genome sequence of Mycobacterium pseudoshottsii NJB1907-Z4.</title>
        <authorList>
            <person name="Komine T."/>
            <person name="Fukano H."/>
            <person name="Wada S."/>
        </authorList>
    </citation>
    <scope>NUCLEOTIDE SEQUENCE</scope>
    <source>
        <strain evidence="2">NJB1907-Z4</strain>
    </source>
</reference>
<feature type="region of interest" description="Disordered" evidence="1">
    <location>
        <begin position="1"/>
        <end position="61"/>
    </location>
</feature>
<dbReference type="EMBL" id="AP026367">
    <property type="protein sequence ID" value="BDN84257.1"/>
    <property type="molecule type" value="Genomic_DNA"/>
</dbReference>
<gene>
    <name evidence="2" type="ORF">NJB1907Z4_C44720</name>
</gene>
<proteinExistence type="predicted"/>
<protein>
    <submittedName>
        <fullName evidence="2">Uncharacterized protein</fullName>
    </submittedName>
</protein>
<name>A0A9N7LVV7_9MYCO</name>
<sequence>MPAAPAGSTVSAQPPAASTGAAVTAERADAAGATDTARSAGTQQEGVTPAAPIRPDTAIAI</sequence>